<feature type="non-terminal residue" evidence="2">
    <location>
        <position position="1"/>
    </location>
</feature>
<accession>A0A267F2Z9</accession>
<evidence type="ECO:0000313" key="3">
    <source>
        <dbReference type="Proteomes" id="UP000215902"/>
    </source>
</evidence>
<reference evidence="2 3" key="1">
    <citation type="submission" date="2017-06" db="EMBL/GenBank/DDBJ databases">
        <title>A platform for efficient transgenesis in Macrostomum lignano, a flatworm model organism for stem cell research.</title>
        <authorList>
            <person name="Berezikov E."/>
        </authorList>
    </citation>
    <scope>NUCLEOTIDE SEQUENCE [LARGE SCALE GENOMIC DNA]</scope>
    <source>
        <strain evidence="2">DV1</strain>
        <tissue evidence="2">Whole organism</tissue>
    </source>
</reference>
<sequence>SVLSREMAPKNERVRYFLETYGSFLVGLINVSMLTASIVNLCMAVALPLQFSELFVVNVLRPWATASTVWLSSFCIGGAANSLLASSIRYARVGRERIRANEFQNANTLQMLSVNRWTLMFNMCPCLLLCLCCYWNLVLCPCYEFRPSIQYSNLLRIGCLRLTQHAFLMTLFAFMLQLASFTFTLTVKHFAKMKAIKNA</sequence>
<feature type="transmembrane region" description="Helical" evidence="1">
    <location>
        <begin position="69"/>
        <end position="91"/>
    </location>
</feature>
<comment type="caution">
    <text evidence="2">The sequence shown here is derived from an EMBL/GenBank/DDBJ whole genome shotgun (WGS) entry which is preliminary data.</text>
</comment>
<evidence type="ECO:0000256" key="1">
    <source>
        <dbReference type="SAM" id="Phobius"/>
    </source>
</evidence>
<feature type="transmembrane region" description="Helical" evidence="1">
    <location>
        <begin position="166"/>
        <end position="187"/>
    </location>
</feature>
<gene>
    <name evidence="2" type="ORF">BOX15_Mlig012112g1</name>
</gene>
<name>A0A267F2Z9_9PLAT</name>
<protein>
    <submittedName>
        <fullName evidence="2">Uncharacterized protein</fullName>
    </submittedName>
</protein>
<feature type="transmembrane region" description="Helical" evidence="1">
    <location>
        <begin position="21"/>
        <end position="49"/>
    </location>
</feature>
<keyword evidence="1" id="KW-0472">Membrane</keyword>
<organism evidence="2 3">
    <name type="scientific">Macrostomum lignano</name>
    <dbReference type="NCBI Taxonomy" id="282301"/>
    <lineage>
        <taxon>Eukaryota</taxon>
        <taxon>Metazoa</taxon>
        <taxon>Spiralia</taxon>
        <taxon>Lophotrochozoa</taxon>
        <taxon>Platyhelminthes</taxon>
        <taxon>Rhabditophora</taxon>
        <taxon>Macrostomorpha</taxon>
        <taxon>Macrostomida</taxon>
        <taxon>Macrostomidae</taxon>
        <taxon>Macrostomum</taxon>
    </lineage>
</organism>
<dbReference type="Proteomes" id="UP000215902">
    <property type="component" value="Unassembled WGS sequence"/>
</dbReference>
<dbReference type="AlphaFoldDB" id="A0A267F2Z9"/>
<dbReference type="EMBL" id="NIVC01001482">
    <property type="protein sequence ID" value="PAA67459.1"/>
    <property type="molecule type" value="Genomic_DNA"/>
</dbReference>
<proteinExistence type="predicted"/>
<keyword evidence="3" id="KW-1185">Reference proteome</keyword>
<keyword evidence="1" id="KW-1133">Transmembrane helix</keyword>
<evidence type="ECO:0000313" key="2">
    <source>
        <dbReference type="EMBL" id="PAA67459.1"/>
    </source>
</evidence>
<feature type="transmembrane region" description="Helical" evidence="1">
    <location>
        <begin position="119"/>
        <end position="137"/>
    </location>
</feature>
<keyword evidence="1" id="KW-0812">Transmembrane</keyword>